<name>A0AA36DNC2_CYLNA</name>
<dbReference type="GO" id="GO:0005615">
    <property type="term" value="C:extracellular space"/>
    <property type="evidence" value="ECO:0007669"/>
    <property type="project" value="TreeGrafter"/>
</dbReference>
<organism evidence="2 3">
    <name type="scientific">Cylicocyclus nassatus</name>
    <name type="common">Nematode worm</name>
    <dbReference type="NCBI Taxonomy" id="53992"/>
    <lineage>
        <taxon>Eukaryota</taxon>
        <taxon>Metazoa</taxon>
        <taxon>Ecdysozoa</taxon>
        <taxon>Nematoda</taxon>
        <taxon>Chromadorea</taxon>
        <taxon>Rhabditida</taxon>
        <taxon>Rhabditina</taxon>
        <taxon>Rhabditomorpha</taxon>
        <taxon>Strongyloidea</taxon>
        <taxon>Strongylidae</taxon>
        <taxon>Cylicocyclus</taxon>
    </lineage>
</organism>
<keyword evidence="1" id="KW-1133">Transmembrane helix</keyword>
<accession>A0AA36DNC2</accession>
<protein>
    <submittedName>
        <fullName evidence="2">Uncharacterized protein</fullName>
    </submittedName>
</protein>
<feature type="non-terminal residue" evidence="2">
    <location>
        <position position="1"/>
    </location>
</feature>
<keyword evidence="3" id="KW-1185">Reference proteome</keyword>
<evidence type="ECO:0000313" key="2">
    <source>
        <dbReference type="EMBL" id="CAJ0590240.1"/>
    </source>
</evidence>
<sequence>VWVHYSTSFGYNRSCSYDCLLFDTNIVKHGAIGIFQSAQRMTAVYILCGLVIAFLFYMSYDVFVEETMKTAEDQSYSQRGAFNENKMSMFSTGFRKSTVKSVMTKKLPISAYDGEKTNETNEGDIFDECPFHLPDPWHKSVLKYVDVKHGYKAACAINETSKPVTQLVNGTIKLLPGKENFTCTARCLTYGNDKSYIAGNWSDIEGQVFDCDFVETKCELGDSLNRFLHMQIAEQKLPLKSSKMERSIHPDVHIIVIDSVASTQIIRALPKTVNFLLHGMDAVEFPKLNKVGSNSRPNMFPLLLGKTTEAVERTVMNIEKIEADLDGTTFCKKYLDNFPYIPFEYYEAGYKVLDAQDYYASILIWPNCRGMKKKTAHHYYRPFHIRTRQDKELLRNHGSGRCRESYNNMLDYHSIFLRSYDNLPKFSYVSLVELTHGNSAKLYETDYDLYEYFLRNRDALKSSFLFFLSDHGPRFGGETKASVNRNEQKNPFLYIVLPERLRGSPMHEQLKTNSKELLTHHDIHSTLQDILYFQPATNFTEMDYKDFNNSKRGSSLLRRFEAGIKRNCKTLPIPFQYCICQYATSAVTDEKLKQKLATFAVEQLDLLLQSEGVSSSCEDVKLKKILSINQYTSTSMFENQIFDVTFEVAPPARGKFQIPVRLKQGKLALAGATFLRLDRYNDMGDCMSKEVLRSYCTCKNRVH</sequence>
<dbReference type="CDD" id="cd16021">
    <property type="entry name" value="ALP_like"/>
    <property type="match status" value="1"/>
</dbReference>
<keyword evidence="1" id="KW-0472">Membrane</keyword>
<dbReference type="Proteomes" id="UP001176961">
    <property type="component" value="Unassembled WGS sequence"/>
</dbReference>
<dbReference type="InterPro" id="IPR004245">
    <property type="entry name" value="DUF229"/>
</dbReference>
<evidence type="ECO:0000313" key="3">
    <source>
        <dbReference type="Proteomes" id="UP001176961"/>
    </source>
</evidence>
<dbReference type="AlphaFoldDB" id="A0AA36DNC2"/>
<feature type="transmembrane region" description="Helical" evidence="1">
    <location>
        <begin position="42"/>
        <end position="60"/>
    </location>
</feature>
<reference evidence="2" key="1">
    <citation type="submission" date="2023-07" db="EMBL/GenBank/DDBJ databases">
        <authorList>
            <consortium name="CYATHOMIX"/>
        </authorList>
    </citation>
    <scope>NUCLEOTIDE SEQUENCE</scope>
    <source>
        <strain evidence="2">N/A</strain>
    </source>
</reference>
<dbReference type="EMBL" id="CATQJL010000001">
    <property type="protein sequence ID" value="CAJ0590240.1"/>
    <property type="molecule type" value="Genomic_DNA"/>
</dbReference>
<dbReference type="PANTHER" id="PTHR10974:SF75">
    <property type="entry name" value="SULFATASE DOMAIN-CONTAINING PROTEIN"/>
    <property type="match status" value="1"/>
</dbReference>
<comment type="caution">
    <text evidence="2">The sequence shown here is derived from an EMBL/GenBank/DDBJ whole genome shotgun (WGS) entry which is preliminary data.</text>
</comment>
<evidence type="ECO:0000256" key="1">
    <source>
        <dbReference type="SAM" id="Phobius"/>
    </source>
</evidence>
<dbReference type="Pfam" id="PF02995">
    <property type="entry name" value="DUF229"/>
    <property type="match status" value="1"/>
</dbReference>
<keyword evidence="1" id="KW-0812">Transmembrane</keyword>
<dbReference type="PANTHER" id="PTHR10974">
    <property type="entry name" value="FI08016P-RELATED"/>
    <property type="match status" value="1"/>
</dbReference>
<gene>
    <name evidence="2" type="ORF">CYNAS_LOCUS2223</name>
</gene>
<proteinExistence type="predicted"/>